<reference evidence="1 2" key="1">
    <citation type="submission" date="2018-10" db="EMBL/GenBank/DDBJ databases">
        <title>A high-quality apple genome assembly.</title>
        <authorList>
            <person name="Hu J."/>
        </authorList>
    </citation>
    <scope>NUCLEOTIDE SEQUENCE [LARGE SCALE GENOMIC DNA]</scope>
    <source>
        <strain evidence="2">cv. HFTH1</strain>
        <tissue evidence="1">Young leaf</tissue>
    </source>
</reference>
<dbReference type="GO" id="GO:0003723">
    <property type="term" value="F:RNA binding"/>
    <property type="evidence" value="ECO:0007669"/>
    <property type="project" value="InterPro"/>
</dbReference>
<dbReference type="EMBL" id="RDQH01000328">
    <property type="protein sequence ID" value="RXI05636.1"/>
    <property type="molecule type" value="Genomic_DNA"/>
</dbReference>
<gene>
    <name evidence="1" type="ORF">DVH24_017678</name>
</gene>
<keyword evidence="2" id="KW-1185">Reference proteome</keyword>
<dbReference type="Proteomes" id="UP000290289">
    <property type="component" value="Chromosome 2"/>
</dbReference>
<comment type="caution">
    <text evidence="1">The sequence shown here is derived from an EMBL/GenBank/DDBJ whole genome shotgun (WGS) entry which is preliminary data.</text>
</comment>
<evidence type="ECO:0000313" key="2">
    <source>
        <dbReference type="Proteomes" id="UP000290289"/>
    </source>
</evidence>
<accession>A0A498KE33</accession>
<organism evidence="1 2">
    <name type="scientific">Malus domestica</name>
    <name type="common">Apple</name>
    <name type="synonym">Pyrus malus</name>
    <dbReference type="NCBI Taxonomy" id="3750"/>
    <lineage>
        <taxon>Eukaryota</taxon>
        <taxon>Viridiplantae</taxon>
        <taxon>Streptophyta</taxon>
        <taxon>Embryophyta</taxon>
        <taxon>Tracheophyta</taxon>
        <taxon>Spermatophyta</taxon>
        <taxon>Magnoliopsida</taxon>
        <taxon>eudicotyledons</taxon>
        <taxon>Gunneridae</taxon>
        <taxon>Pentapetalae</taxon>
        <taxon>rosids</taxon>
        <taxon>fabids</taxon>
        <taxon>Rosales</taxon>
        <taxon>Rosaceae</taxon>
        <taxon>Amygdaloideae</taxon>
        <taxon>Maleae</taxon>
        <taxon>Malus</taxon>
    </lineage>
</organism>
<sequence>MPDATSFFSRCPRTLAEEKLLRLYYRDDPDIRHMTNKRWGPQLDEDGKPEGPSLRRIYPKCFEEKLLRLYYRDDPDIRHMTNKRWGLQLDEDGKPEGPSLRRIYPKCFEKNLLEAWPTLKSTLEEYGILCIIDLYSEQPRKQTQILFPRPGILLTFYKRAMKVLGEIQSEMIRIGHISDGLRIKFGITQDQYVERRKLLMGPSGLKEDYINALGPLRWLKLVKKIAGDCILHKVRPTCIINTMKRDARVMRSFKHLHL</sequence>
<dbReference type="AlphaFoldDB" id="A0A498KE33"/>
<dbReference type="STRING" id="3750.A0A498KE33"/>
<evidence type="ECO:0000313" key="1">
    <source>
        <dbReference type="EMBL" id="RXI05636.1"/>
    </source>
</evidence>
<protein>
    <recommendedName>
        <fullName evidence="3">KRR-R motif-containing protein 1</fullName>
    </recommendedName>
</protein>
<proteinExistence type="predicted"/>
<evidence type="ECO:0008006" key="3">
    <source>
        <dbReference type="Google" id="ProtNLM"/>
    </source>
</evidence>
<dbReference type="InterPro" id="IPR036612">
    <property type="entry name" value="KH_dom_type_1_sf"/>
</dbReference>
<name>A0A498KE33_MALDO</name>
<dbReference type="Gene3D" id="3.30.1370.10">
    <property type="entry name" value="K Homology domain, type 1"/>
    <property type="match status" value="1"/>
</dbReference>